<evidence type="ECO:0000313" key="2">
    <source>
        <dbReference type="Proteomes" id="UP000028547"/>
    </source>
</evidence>
<evidence type="ECO:0000313" key="1">
    <source>
        <dbReference type="EMBL" id="KFA93509.1"/>
    </source>
</evidence>
<sequence>MTIAALALGQAACVANQGDAPFRFLDARALSVEDDACVPSDELVIGSGLLDLSGSRNYLLAMSVETNNSTQPIVINQEPFSGPGLSDITVNEFVYSYEYVPSGGGAAANLIDTQEESTAVYRVLRPGTDPDQSYVFMNAFGPKGSAALEGKDGVVFSTIKARGRMSGGQVVESNKFTFPIRVYSSGATYDCADDQIPAGACVVGQDVAVGGDDDACVDPT</sequence>
<name>A0A084SYH4_9BACT</name>
<dbReference type="EMBL" id="JPMI01000048">
    <property type="protein sequence ID" value="KFA93509.1"/>
    <property type="molecule type" value="Genomic_DNA"/>
</dbReference>
<reference evidence="1 2" key="1">
    <citation type="submission" date="2014-07" db="EMBL/GenBank/DDBJ databases">
        <title>Draft Genome Sequence of Gephyronic Acid Producer, Cystobacter violaceus Strain Cb vi76.</title>
        <authorList>
            <person name="Stevens D.C."/>
            <person name="Young J."/>
            <person name="Carmichael R."/>
            <person name="Tan J."/>
            <person name="Taylor R.E."/>
        </authorList>
    </citation>
    <scope>NUCLEOTIDE SEQUENCE [LARGE SCALE GENOMIC DNA]</scope>
    <source>
        <strain evidence="1 2">Cb vi76</strain>
    </source>
</reference>
<protein>
    <submittedName>
        <fullName evidence="1">Uncharacterized protein</fullName>
    </submittedName>
</protein>
<comment type="caution">
    <text evidence="1">The sequence shown here is derived from an EMBL/GenBank/DDBJ whole genome shotgun (WGS) entry which is preliminary data.</text>
</comment>
<gene>
    <name evidence="1" type="ORF">Q664_08585</name>
</gene>
<organism evidence="1 2">
    <name type="scientific">Archangium violaceum Cb vi76</name>
    <dbReference type="NCBI Taxonomy" id="1406225"/>
    <lineage>
        <taxon>Bacteria</taxon>
        <taxon>Pseudomonadati</taxon>
        <taxon>Myxococcota</taxon>
        <taxon>Myxococcia</taxon>
        <taxon>Myxococcales</taxon>
        <taxon>Cystobacterineae</taxon>
        <taxon>Archangiaceae</taxon>
        <taxon>Archangium</taxon>
    </lineage>
</organism>
<proteinExistence type="predicted"/>
<dbReference type="AlphaFoldDB" id="A0A084SYH4"/>
<accession>A0A084SYH4</accession>
<dbReference type="Proteomes" id="UP000028547">
    <property type="component" value="Unassembled WGS sequence"/>
</dbReference>